<reference evidence="3 5" key="1">
    <citation type="submission" date="2015-12" db="EMBL/GenBank/DDBJ databases">
        <title>Update maize B73 reference genome by single molecule sequencing technologies.</title>
        <authorList>
            <consortium name="Maize Genome Sequencing Project"/>
            <person name="Ware D."/>
        </authorList>
    </citation>
    <scope>NUCLEOTIDE SEQUENCE [LARGE SCALE GENOMIC DNA]</scope>
    <source>
        <strain evidence="5">cv. B73</strain>
        <tissue evidence="3">Seedling</tissue>
    </source>
</reference>
<sequence length="397" mass="44955">MDPTNQRSSGAGRRRSVAAAKGHGQQHVPAPTSLRSPSSPDSQQVQSPNPPWNFYPPNGFVNLINQPYMPMPSQPLGENFHFVGLTQNFNTSPPPPPPPNAKRTQKPSRLAKGTIQIDGDGDATTEESKAVKKRYWTHDEEVRLASAWLNCSNDPIHGNDKKGETFWKEIAEYFNKHAPADRQRDVNQLKIHWTRLKTVINNFNGCWSAVSKMHTSGYSDDQLMDEAQKMYANGNNGKPFTLVHWWKTLRNEPKFCAQISQMDKEKGQSHTIDITEDRDLLPSQRPIGRDAAKAQRNGKRKAEEVLDGIARLGDSINKIVEVQQDRKQEREKVAETQLEISRLQLKAAQEQKEAKLLEVYSSLLQQDTSQLSDQGKINRERTLQKMELKLFGDNAED</sequence>
<evidence type="ECO:0000313" key="3">
    <source>
        <dbReference type="EMBL" id="ONM18168.1"/>
    </source>
</evidence>
<dbReference type="AlphaFoldDB" id="A0A1D6ECZ1"/>
<keyword evidence="1" id="KW-0175">Coiled coil</keyword>
<name>A0A1D6ECZ1_MAIZE</name>
<proteinExistence type="predicted"/>
<gene>
    <name evidence="4" type="primary">LOC100384385</name>
    <name evidence="3" type="ORF">ZEAMMB73_Zm00001d004016</name>
</gene>
<evidence type="ECO:0000313" key="4">
    <source>
        <dbReference type="EnsemblPlants" id="Zm00001eb085790_P001"/>
    </source>
</evidence>
<keyword evidence="5" id="KW-1185">Reference proteome</keyword>
<dbReference type="STRING" id="4577.A0A1D6ECZ1"/>
<protein>
    <submittedName>
        <fullName evidence="3 4">Uncharacterized protein</fullName>
    </submittedName>
</protein>
<dbReference type="PANTHER" id="PTHR44947">
    <property type="entry name" value="OS05G0501001 PROTEIN"/>
    <property type="match status" value="1"/>
</dbReference>
<feature type="region of interest" description="Disordered" evidence="2">
    <location>
        <begin position="1"/>
        <end position="53"/>
    </location>
</feature>
<organism evidence="3">
    <name type="scientific">Zea mays</name>
    <name type="common">Maize</name>
    <dbReference type="NCBI Taxonomy" id="4577"/>
    <lineage>
        <taxon>Eukaryota</taxon>
        <taxon>Viridiplantae</taxon>
        <taxon>Streptophyta</taxon>
        <taxon>Embryophyta</taxon>
        <taxon>Tracheophyta</taxon>
        <taxon>Spermatophyta</taxon>
        <taxon>Magnoliopsida</taxon>
        <taxon>Liliopsida</taxon>
        <taxon>Poales</taxon>
        <taxon>Poaceae</taxon>
        <taxon>PACMAD clade</taxon>
        <taxon>Panicoideae</taxon>
        <taxon>Andropogonodae</taxon>
        <taxon>Andropogoneae</taxon>
        <taxon>Tripsacinae</taxon>
        <taxon>Zea</taxon>
    </lineage>
</organism>
<evidence type="ECO:0000256" key="1">
    <source>
        <dbReference type="SAM" id="Coils"/>
    </source>
</evidence>
<dbReference type="Pfam" id="PF13921">
    <property type="entry name" value="Myb_DNA-bind_6"/>
    <property type="match status" value="1"/>
</dbReference>
<dbReference type="Gramene" id="Zm00001eb085790_T001">
    <property type="protein sequence ID" value="Zm00001eb085790_P001"/>
    <property type="gene ID" value="Zm00001eb085790"/>
</dbReference>
<evidence type="ECO:0000256" key="2">
    <source>
        <dbReference type="SAM" id="MobiDB-lite"/>
    </source>
</evidence>
<dbReference type="EnsemblPlants" id="Zm00001eb085790_T001">
    <property type="protein sequence ID" value="Zm00001eb085790_P001"/>
    <property type="gene ID" value="Zm00001eb085790"/>
</dbReference>
<reference evidence="4" key="3">
    <citation type="submission" date="2021-05" db="UniProtKB">
        <authorList>
            <consortium name="EnsemblPlants"/>
        </authorList>
    </citation>
    <scope>IDENTIFICATION</scope>
    <source>
        <strain evidence="4">cv. B73</strain>
    </source>
</reference>
<accession>A0A3L6G3H2</accession>
<feature type="coiled-coil region" evidence="1">
    <location>
        <begin position="319"/>
        <end position="353"/>
    </location>
</feature>
<reference evidence="4" key="2">
    <citation type="submission" date="2019-07" db="EMBL/GenBank/DDBJ databases">
        <authorList>
            <person name="Seetharam A."/>
            <person name="Woodhouse M."/>
            <person name="Cannon E."/>
        </authorList>
    </citation>
    <scope>NUCLEOTIDE SEQUENCE [LARGE SCALE GENOMIC DNA]</scope>
    <source>
        <strain evidence="4">cv. B73</strain>
    </source>
</reference>
<feature type="compositionally biased region" description="Low complexity" evidence="2">
    <location>
        <begin position="7"/>
        <end position="22"/>
    </location>
</feature>
<dbReference type="CDD" id="cd00167">
    <property type="entry name" value="SANT"/>
    <property type="match status" value="1"/>
</dbReference>
<dbReference type="ExpressionAtlas" id="A0A1D6ECZ1">
    <property type="expression patterns" value="baseline and differential"/>
</dbReference>
<dbReference type="InterPro" id="IPR001005">
    <property type="entry name" value="SANT/Myb"/>
</dbReference>
<dbReference type="FunCoup" id="A0A1D6ECZ1">
    <property type="interactions" value="482"/>
</dbReference>
<feature type="region of interest" description="Disordered" evidence="2">
    <location>
        <begin position="85"/>
        <end position="126"/>
    </location>
</feature>
<dbReference type="EMBL" id="CM007648">
    <property type="protein sequence ID" value="ONM18168.1"/>
    <property type="molecule type" value="Genomic_DNA"/>
</dbReference>
<evidence type="ECO:0000313" key="5">
    <source>
        <dbReference type="Proteomes" id="UP000007305"/>
    </source>
</evidence>
<dbReference type="PANTHER" id="PTHR44947:SF1">
    <property type="entry name" value="OS11G0303800 PROTEIN"/>
    <property type="match status" value="1"/>
</dbReference>
<feature type="compositionally biased region" description="Low complexity" evidence="2">
    <location>
        <begin position="36"/>
        <end position="47"/>
    </location>
</feature>
<dbReference type="Proteomes" id="UP000007305">
    <property type="component" value="Chromosome 2"/>
</dbReference>
<accession>A0A1D6ECZ1</accession>